<reference evidence="1 2" key="1">
    <citation type="submission" date="2021-07" db="EMBL/GenBank/DDBJ databases">
        <title>Whole genome sequencing of non-tuberculosis mycobacteria type-strains.</title>
        <authorList>
            <person name="Igarashi Y."/>
            <person name="Osugi A."/>
            <person name="Mitarai S."/>
        </authorList>
    </citation>
    <scope>NUCLEOTIDE SEQUENCE [LARGE SCALE GENOMIC DNA]</scope>
    <source>
        <strain evidence="1 2">JCM 16370</strain>
    </source>
</reference>
<protein>
    <submittedName>
        <fullName evidence="1">Uncharacterized protein</fullName>
    </submittedName>
</protein>
<name>A0ABX8VCS9_9MYCO</name>
<sequence length="127" mass="14336">MGVDLMLLYEYSNRQVGHNKYSDSDLMGETFRATDPIDARRRATYDLVVAVFRKHHDQLIRNPGTASSVARRYFGGDAGGTVRSSSLVSFCRQARLLRAERTDHAGRRRGLHRGASVVRGLHANDYR</sequence>
<gene>
    <name evidence="1" type="ORF">K0O64_21140</name>
</gene>
<dbReference type="Proteomes" id="UP000825367">
    <property type="component" value="Chromosome"/>
</dbReference>
<dbReference type="EMBL" id="CP080333">
    <property type="protein sequence ID" value="QYL15583.1"/>
    <property type="molecule type" value="Genomic_DNA"/>
</dbReference>
<evidence type="ECO:0000313" key="1">
    <source>
        <dbReference type="EMBL" id="QYL15583.1"/>
    </source>
</evidence>
<organism evidence="1 2">
    <name type="scientific">Mycolicibacterium pallens</name>
    <dbReference type="NCBI Taxonomy" id="370524"/>
    <lineage>
        <taxon>Bacteria</taxon>
        <taxon>Bacillati</taxon>
        <taxon>Actinomycetota</taxon>
        <taxon>Actinomycetes</taxon>
        <taxon>Mycobacteriales</taxon>
        <taxon>Mycobacteriaceae</taxon>
        <taxon>Mycolicibacterium</taxon>
    </lineage>
</organism>
<proteinExistence type="predicted"/>
<evidence type="ECO:0000313" key="2">
    <source>
        <dbReference type="Proteomes" id="UP000825367"/>
    </source>
</evidence>
<keyword evidence="2" id="KW-1185">Reference proteome</keyword>
<accession>A0ABX8VCS9</accession>
<dbReference type="RefSeq" id="WP_125477475.1">
    <property type="nucleotide sequence ID" value="NZ_BAAAVX010000083.1"/>
</dbReference>